<dbReference type="GO" id="GO:0005930">
    <property type="term" value="C:axoneme"/>
    <property type="evidence" value="ECO:0007669"/>
    <property type="project" value="UniProtKB-SubCell"/>
</dbReference>
<keyword evidence="4" id="KW-0963">Cytoplasm</keyword>
<gene>
    <name evidence="10" type="ORF">JKF63_00884</name>
</gene>
<comment type="caution">
    <text evidence="10">The sequence shown here is derived from an EMBL/GenBank/DDBJ whole genome shotgun (WGS) entry which is preliminary data.</text>
</comment>
<evidence type="ECO:0000256" key="6">
    <source>
        <dbReference type="ARBA" id="ARBA00023069"/>
    </source>
</evidence>
<dbReference type="GO" id="GO:0003356">
    <property type="term" value="P:regulation of cilium beat frequency"/>
    <property type="evidence" value="ECO:0007669"/>
    <property type="project" value="TreeGrafter"/>
</dbReference>
<dbReference type="PANTHER" id="PTHR21442:SF0">
    <property type="entry name" value="CILIA- AND FLAGELLA-ASSOCIATED PROTEIN 206"/>
    <property type="match status" value="1"/>
</dbReference>
<dbReference type="Gene3D" id="3.40.50.300">
    <property type="entry name" value="P-loop containing nucleotide triphosphate hydrolases"/>
    <property type="match status" value="1"/>
</dbReference>
<proteinExistence type="inferred from homology"/>
<evidence type="ECO:0000313" key="10">
    <source>
        <dbReference type="EMBL" id="KAG5490762.1"/>
    </source>
</evidence>
<dbReference type="SUPFAM" id="SSF52540">
    <property type="entry name" value="P-loop containing nucleoside triphosphate hydrolases"/>
    <property type="match status" value="1"/>
</dbReference>
<feature type="compositionally biased region" description="Basic and acidic residues" evidence="9">
    <location>
        <begin position="1362"/>
        <end position="1372"/>
    </location>
</feature>
<keyword evidence="8" id="KW-0966">Cell projection</keyword>
<sequence length="2338" mass="261402">MKKILHAAAAVEAAPPISIEDIRERLWRALPSVQQHQQRIESEAPDEDAGAVQPHETGDSLHTDVDKNTASSSLFSVVLPRSEMAHLVSCIYLALHGNALDSDTRTAVEVVLRAGALGITNSDGVDAAAAVAEPRETYTHEDFVAFLESVPTRWMPGMISAQRNEEEREKWVDFNAELVDCVVNDEEPYNLLQPTEVLTIQRTAAPVYLEAPVAEYIEVLPPRLYPAIYDTLSEKLHLHGDASNSIITLPQFRLFFEWFHGLHFRNTNALRSSEAAEYLYKRYRDPHGQLTVLQFQLACEEICAVYAQRSDAAAYLQELVHRTEEAKAYSNQGDAATAAQQDARTNADFFLHPEEVTLSSWRRDLLSPVTLYMPDELRAVQQEAERYHRHRCPRILLLGPVGIGKSDVGRQLAEELHCVHLDVLELAMTALRNPGKAPVAEMLAACLAEGTPIPMTVQVQLVQEALSSARVEYRGYVLSDTLFSTAGTTDAFNEHFVNSLQLAEVSMPDHVVELCTAVSDVYLEHARDRISAAAAASRRAVDAFVKEQAKKAQALEKAQMRADCEKILAHLLELESATGKAAPPASDLELARQQAAEAQDILDALEEEEEEQKADAERNQEDTADEPENANASPFSALSEKQATEMRLRLSALIYEGRLSAGVQPPFTVADDVESAVTLPSLEEQDWTSSWREHVDSAKSIDRHVLVDPIASASTKEVTAYIAKVFRLYPCDEPTFLGLPRTGEREDGQHEEGDYDQFYSVAMDEDTCRLVEEAAQHAQLSLSPVWKRYCPVTAFEDHVLVEGAACYACAYRGCYYLFASSSKRAAFMDFPVKYLRQRSSAYRKPLLVVADDTLVHSTSAVVEAMQHLVGEIAAQFDLRPYTVSEFVKHLEPRQTLLQKRHETCVERQQAEDKARKARAERKELAAKALAKKNKGKGRGKAVPTKPKLKKPTGEASAVSSKNQASQQQQQQSGTSATDSSQRRGLQSSILEGPQSMADKKMMIIRAETEKAARAPPVLLSAVTPTDLQGSYLQRLWENGLMPESVLVLRPAAATASMGAEEEDEAKTGDVEGSGASVLSQILELLESGPMVQWRSVTAEAGHASQQEPQPFNVLYFTLPEVPVVHEIVAEVMQQLDPLAIQAREAFVDEALGEEDENADDEEAEELAEEAALLNPDEEAVPQVPRPPRHPLTRPMCRFLHQFGSRLDYCPVTLHDRGILVRGRQEFCLRHLDGLYIFATQEACDAFTRCPQRYIGELPPEKLPPRLWLVGSVHSGKKTLAGRLQEDYRVPFFKYDRQFFEECIEAAITPGGGMVSGVFIPQDVGGANPFVSRARMLLEEVRNTAEKEKAKLKDKAEAERLLREREQREEELAARSGSGLDEEDEEEEDNWDEAKEAELQEKLEFEPEDPEDKQMRLNEAYLRIASCVTRFHPFETLGYVMICPPFSDSDLEILFEEGCVPEVVLRLNIEGETFAQRNALRHAQRQEELHRVQVQDTAARKAEAERKTTQAARDAARLQRRREKALRKWRRRHIGVNDIDSPSDADDEAVVQQTEEAPDVLGGGTGQDSEVADADVPGEGDAPLPTEDTFVGQEEALDEFVDCVEERLVEIVRIDGRAAKETVYRAAVDALGRHMRYRASLFYVPEVISFEDAQARLVAGSCDLSSFGYEDPVRVYRHRQGGPQIQCAWKPAGVRVSAERPQRTKEEYYGVGGHVDAEKGNPNELEEPEELSEVFSDDLQELRDVVERRKKRRQREAALRVARVHHRLYFFEDDDSLLCFVRDPWPFIRQAPPNPMLLQQPVVSVYDLDDRYAAEKSGEKERVLADSIAFNLRVKCVSIPSLLTWGAVHPHWQMLKLDCMLAAERGFVEADLVHKLLTLYLSTAEVKRTGAVLLNLPNTGFSAESISQIACAAPIVKVMATSFAFVNSGAPSEPPEASVHAKAEGCAAAFSTLGRHAAVHFSLPRPSVSLDASNLVAAVHGVEEHVLQAEEAMLQRYRAFPTRLSKSYQVYRHLHHHLSPYGAFCPYEWLEHDDLVRSVRVPTTTAEEAIAAAAISPPATNEVDLRWGAIYLNQYYFFSSAEYLERFLSDPTTVTDPSKVKPMPKQLPSVVASPVEEADLALEGCCPVLLYDTREHRGMRGVIQPVAKKGSLNSVVEYDGQLYALRNMEHMARFLRRPWQYVEGAHLPQVLRRPLPSGTRPSDIVDHEEYIQRQMYDPVALALLAVAQTRPIYPGLSVEESALKYIALYLKAHRDPDYLTSFEETTYREYFEMYQRRATLYKHVPLRPEARKTQKAQGDAASAMAASATISGREYCVSVGESMSDANDMSFFNRLPCPR</sequence>
<keyword evidence="5" id="KW-0970">Cilium biogenesis/degradation</keyword>
<feature type="compositionally biased region" description="Acidic residues" evidence="9">
    <location>
        <begin position="1379"/>
        <end position="1390"/>
    </location>
</feature>
<evidence type="ECO:0000313" key="11">
    <source>
        <dbReference type="Proteomes" id="UP000674318"/>
    </source>
</evidence>
<evidence type="ECO:0000256" key="4">
    <source>
        <dbReference type="ARBA" id="ARBA00022490"/>
    </source>
</evidence>
<feature type="region of interest" description="Disordered" evidence="9">
    <location>
        <begin position="1362"/>
        <end position="1392"/>
    </location>
</feature>
<dbReference type="Proteomes" id="UP000674318">
    <property type="component" value="Unassembled WGS sequence"/>
</dbReference>
<dbReference type="KEGG" id="phet:94287010"/>
<dbReference type="EMBL" id="JAFJZO010000036">
    <property type="protein sequence ID" value="KAG5490762.1"/>
    <property type="molecule type" value="Genomic_DNA"/>
</dbReference>
<keyword evidence="7" id="KW-0206">Cytoskeleton</keyword>
<dbReference type="GO" id="GO:0030030">
    <property type="term" value="P:cell projection organization"/>
    <property type="evidence" value="ECO:0007669"/>
    <property type="project" value="UniProtKB-KW"/>
</dbReference>
<evidence type="ECO:0000256" key="9">
    <source>
        <dbReference type="SAM" id="MobiDB-lite"/>
    </source>
</evidence>
<feature type="region of interest" description="Disordered" evidence="9">
    <location>
        <begin position="607"/>
        <end position="638"/>
    </location>
</feature>
<feature type="region of interest" description="Disordered" evidence="9">
    <location>
        <begin position="929"/>
        <end position="997"/>
    </location>
</feature>
<keyword evidence="6" id="KW-0969">Cilium</keyword>
<dbReference type="PANTHER" id="PTHR21442">
    <property type="entry name" value="CILIA- AND FLAGELLA-ASSOCIATED PROTEIN 206"/>
    <property type="match status" value="1"/>
</dbReference>
<evidence type="ECO:0000256" key="5">
    <source>
        <dbReference type="ARBA" id="ARBA00022794"/>
    </source>
</evidence>
<reference evidence="10 11" key="1">
    <citation type="submission" date="2021-02" db="EMBL/GenBank/DDBJ databases">
        <title>Porcisia hertigi Genome sequencing and assembly.</title>
        <authorList>
            <person name="Almutairi H."/>
            <person name="Gatherer D."/>
        </authorList>
    </citation>
    <scope>NUCLEOTIDE SEQUENCE [LARGE SCALE GENOMIC DNA]</scope>
    <source>
        <strain evidence="10 11">C119</strain>
    </source>
</reference>
<evidence type="ECO:0000256" key="1">
    <source>
        <dbReference type="ARBA" id="ARBA00004430"/>
    </source>
</evidence>
<feature type="compositionally biased region" description="Basic residues" evidence="9">
    <location>
        <begin position="929"/>
        <end position="939"/>
    </location>
</feature>
<dbReference type="InterPro" id="IPR027417">
    <property type="entry name" value="P-loop_NTPase"/>
</dbReference>
<comment type="similarity">
    <text evidence="2">Belongs to the CFAP206 family.</text>
</comment>
<feature type="compositionally biased region" description="Basic and acidic residues" evidence="9">
    <location>
        <begin position="56"/>
        <end position="66"/>
    </location>
</feature>
<comment type="subcellular location">
    <subcellularLocation>
        <location evidence="1">Cytoplasm</location>
        <location evidence="1">Cytoskeleton</location>
        <location evidence="1">Cilium axoneme</location>
    </subcellularLocation>
</comment>
<evidence type="ECO:0000256" key="2">
    <source>
        <dbReference type="ARBA" id="ARBA00010500"/>
    </source>
</evidence>
<organism evidence="10 11">
    <name type="scientific">Porcisia hertigi</name>
    <dbReference type="NCBI Taxonomy" id="2761500"/>
    <lineage>
        <taxon>Eukaryota</taxon>
        <taxon>Discoba</taxon>
        <taxon>Euglenozoa</taxon>
        <taxon>Kinetoplastea</taxon>
        <taxon>Metakinetoplastina</taxon>
        <taxon>Trypanosomatida</taxon>
        <taxon>Trypanosomatidae</taxon>
        <taxon>Leishmaniinae</taxon>
        <taxon>Porcisia</taxon>
    </lineage>
</organism>
<evidence type="ECO:0000256" key="8">
    <source>
        <dbReference type="ARBA" id="ARBA00023273"/>
    </source>
</evidence>
<accession>A0A836KYR2</accession>
<dbReference type="InterPro" id="IPR021897">
    <property type="entry name" value="FAP206"/>
</dbReference>
<dbReference type="GO" id="GO:0036064">
    <property type="term" value="C:ciliary basal body"/>
    <property type="evidence" value="ECO:0007669"/>
    <property type="project" value="TreeGrafter"/>
</dbReference>
<dbReference type="OrthoDB" id="439792at2759"/>
<feature type="region of interest" description="Disordered" evidence="9">
    <location>
        <begin position="1536"/>
        <end position="1586"/>
    </location>
</feature>
<feature type="region of interest" description="Disordered" evidence="9">
    <location>
        <begin position="34"/>
        <end position="66"/>
    </location>
</feature>
<evidence type="ECO:0000256" key="3">
    <source>
        <dbReference type="ARBA" id="ARBA00021602"/>
    </source>
</evidence>
<dbReference type="GeneID" id="94287010"/>
<name>A0A836KYR2_9TRYP</name>
<protein>
    <recommendedName>
        <fullName evidence="3">Cilia- and flagella-associated protein 206</fullName>
    </recommendedName>
</protein>
<evidence type="ECO:0000256" key="7">
    <source>
        <dbReference type="ARBA" id="ARBA00023212"/>
    </source>
</evidence>
<feature type="compositionally biased region" description="Low complexity" evidence="9">
    <location>
        <begin position="955"/>
        <end position="979"/>
    </location>
</feature>
<keyword evidence="11" id="KW-1185">Reference proteome</keyword>
<dbReference type="RefSeq" id="XP_067753090.1">
    <property type="nucleotide sequence ID" value="XM_067896933.1"/>
</dbReference>